<dbReference type="PANTHER" id="PTHR34236:SF1">
    <property type="entry name" value="DIMETHYL SULFOXIDE REDUCTASE TRANSCRIPTIONAL ACTIVATOR"/>
    <property type="match status" value="1"/>
</dbReference>
<dbReference type="RefSeq" id="WP_148701238.1">
    <property type="nucleotide sequence ID" value="NZ_CP007174.1"/>
</dbReference>
<evidence type="ECO:0000313" key="3">
    <source>
        <dbReference type="Proteomes" id="UP000028194"/>
    </source>
</evidence>
<dbReference type="InterPro" id="IPR007050">
    <property type="entry name" value="HTH_bacterioopsin"/>
</dbReference>
<dbReference type="Proteomes" id="UP000028194">
    <property type="component" value="Chromosome"/>
</dbReference>
<dbReference type="EMBL" id="CP007174">
    <property type="protein sequence ID" value="AIF84718.1"/>
    <property type="molecule type" value="Genomic_DNA"/>
</dbReference>
<proteinExistence type="predicted"/>
<dbReference type="AlphaFoldDB" id="A0A075MUD4"/>
<dbReference type="GeneID" id="41598365"/>
<dbReference type="eggNOG" id="arCOG02271">
    <property type="taxonomic scope" value="Archaea"/>
</dbReference>
<name>A0A075MUD4_9ARCH</name>
<reference evidence="2 3" key="1">
    <citation type="journal article" date="2014" name="PLoS ONE">
        <title>Genome Sequence of Candidatus Nitrososphaera evergladensis from Group I.1b Enriched from Everglades Soil Reveals Novel Genomic Features of the Ammonia-Oxidizing Archaea.</title>
        <authorList>
            <person name="Zhalnina K.V."/>
            <person name="Dias R."/>
            <person name="Leonard M.T."/>
            <person name="Dorr de Quadros P."/>
            <person name="Camargo F.A."/>
            <person name="Drew J.C."/>
            <person name="Farmerie W.G."/>
            <person name="Daroub S.H."/>
            <person name="Triplett E.W."/>
        </authorList>
    </citation>
    <scope>NUCLEOTIDE SEQUENCE [LARGE SCALE GENOMIC DNA]</scope>
    <source>
        <strain evidence="2 3">SR1</strain>
    </source>
</reference>
<dbReference type="OrthoDB" id="165911at2157"/>
<organism evidence="2 3">
    <name type="scientific">Candidatus Nitrososphaera evergladensis SR1</name>
    <dbReference type="NCBI Taxonomy" id="1459636"/>
    <lineage>
        <taxon>Archaea</taxon>
        <taxon>Nitrososphaerota</taxon>
        <taxon>Nitrososphaeria</taxon>
        <taxon>Nitrososphaerales</taxon>
        <taxon>Nitrososphaeraceae</taxon>
        <taxon>Nitrososphaera</taxon>
    </lineage>
</organism>
<keyword evidence="3" id="KW-1185">Reference proteome</keyword>
<protein>
    <submittedName>
        <fullName evidence="2">Putative DNA binding protein</fullName>
    </submittedName>
</protein>
<evidence type="ECO:0000259" key="1">
    <source>
        <dbReference type="Pfam" id="PF04967"/>
    </source>
</evidence>
<sequence length="216" mass="24658">MRRVTLEFNYQDAWKQIFGSNYGKVEVLEALRCFRCDTQGLALICRIRLKDKSMDVKDLVGNGLLTNLEVLYREKDGSLVVFLEGETVVPQSPGNLYRPRLLMARPPEFLDVNRMKAELVGKETEIKKFLQYTNKLSSTYKILGLTSVDTKAESPLSKLTLKQRQTLLMAFALGYYDVPRRISSEELSRHLNADKSTVVEHLRKAERKLIDGIIAG</sequence>
<accession>A0A075MUD4</accession>
<feature type="domain" description="HTH bat-type" evidence="1">
    <location>
        <begin position="159"/>
        <end position="211"/>
    </location>
</feature>
<dbReference type="STRING" id="1459636.NTE_02675"/>
<dbReference type="PANTHER" id="PTHR34236">
    <property type="entry name" value="DIMETHYL SULFOXIDE REDUCTASE TRANSCRIPTIONAL ACTIVATOR"/>
    <property type="match status" value="1"/>
</dbReference>
<gene>
    <name evidence="2" type="ORF">NTE_02675</name>
</gene>
<evidence type="ECO:0000313" key="2">
    <source>
        <dbReference type="EMBL" id="AIF84718.1"/>
    </source>
</evidence>
<dbReference type="Pfam" id="PF04967">
    <property type="entry name" value="HTH_10"/>
    <property type="match status" value="1"/>
</dbReference>
<dbReference type="HOGENOM" id="CLU_1275264_0_0_2"/>
<dbReference type="KEGG" id="nev:NTE_02675"/>